<keyword evidence="1" id="KW-0539">Nucleus</keyword>
<keyword evidence="2" id="KW-0863">Zinc-finger</keyword>
<evidence type="ECO:0000259" key="4">
    <source>
        <dbReference type="PROSITE" id="PS50097"/>
    </source>
</evidence>
<evidence type="ECO:0000313" key="7">
    <source>
        <dbReference type="Proteomes" id="UP000283509"/>
    </source>
</evidence>
<keyword evidence="2" id="KW-0479">Metal-binding</keyword>
<feature type="region of interest" description="Disordered" evidence="3">
    <location>
        <begin position="166"/>
        <end position="215"/>
    </location>
</feature>
<proteinExistence type="predicted"/>
<dbReference type="SUPFAM" id="SSF57667">
    <property type="entry name" value="beta-beta-alpha zinc fingers"/>
    <property type="match status" value="2"/>
</dbReference>
<feature type="compositionally biased region" description="Polar residues" evidence="3">
    <location>
        <begin position="267"/>
        <end position="282"/>
    </location>
</feature>
<feature type="domain" description="C2H2-type" evidence="5">
    <location>
        <begin position="484"/>
        <end position="506"/>
    </location>
</feature>
<dbReference type="PROSITE" id="PS50157">
    <property type="entry name" value="ZINC_FINGER_C2H2_2"/>
    <property type="match status" value="2"/>
</dbReference>
<sequence length="577" mass="63569">MSSSLSGFVLKQYGDAARGDATPPSLRELNGPPYSTTAAAYSCRHTISSMEDECLSLTWNNHGATYRQTLSVLREENTLTDVTLACDGQKFAAHKLVLVTCSDYFRTILGDVPCQHPIVYMRGVAAKEMQALIDFMYTGQTDIPQKEVPTLLSTAEALQIKGLGVFTSGEENNSEKNTPSRREKNSGNKKKRSEPLVLLNGSSGESANTTNSKSSLAKNDQFLENLYSHHYAFMSSPKRRKTDDRTVLKSPEHIPNLGSEKQPLQEIPSSCSKENLQSSATPLSPGLLSDLFQPRDQRDQSSSHPPSSSCPATYTPVVTDSSHEHSLKESHNAFNSGSEAAKHRGQGLRPSRSPSGQQPVQDPRPEAKTTSPRALNYSLSSLGGSKEDFASSSPGHILDEPNGAHADTPEKLMKAEIKEEALDFSNTTLSENLPNDSLSAALASNSIEEETRMYLDAFARSANLARPLPLEESQESASLDGRPYVCPICQKCFAKAAILKRHHLAHFRPYVCHLCTRSFTRREVLAEHLLEHNGADLRMPCPVCNMTIKRKRNLQAHIKVKHPDYYKQKIASRESLC</sequence>
<comment type="caution">
    <text evidence="6">The sequence shown here is derived from an EMBL/GenBank/DDBJ whole genome shotgun (WGS) entry which is preliminary data.</text>
</comment>
<dbReference type="PANTHER" id="PTHR23110:SF98">
    <property type="entry name" value="PRE-LOLA-G, ISOFORM C-RELATED"/>
    <property type="match status" value="1"/>
</dbReference>
<dbReference type="EMBL" id="QCYY01002878">
    <property type="protein sequence ID" value="ROT66904.1"/>
    <property type="molecule type" value="Genomic_DNA"/>
</dbReference>
<feature type="compositionally biased region" description="Basic and acidic residues" evidence="3">
    <location>
        <begin position="321"/>
        <end position="331"/>
    </location>
</feature>
<dbReference type="SMART" id="SM00225">
    <property type="entry name" value="BTB"/>
    <property type="match status" value="1"/>
</dbReference>
<dbReference type="Gene3D" id="3.30.160.60">
    <property type="entry name" value="Classic Zinc Finger"/>
    <property type="match status" value="2"/>
</dbReference>
<feature type="domain" description="BTB" evidence="4">
    <location>
        <begin position="80"/>
        <end position="145"/>
    </location>
</feature>
<dbReference type="GO" id="GO:0006357">
    <property type="term" value="P:regulation of transcription by RNA polymerase II"/>
    <property type="evidence" value="ECO:0007669"/>
    <property type="project" value="TreeGrafter"/>
</dbReference>
<evidence type="ECO:0000256" key="3">
    <source>
        <dbReference type="SAM" id="MobiDB-lite"/>
    </source>
</evidence>
<dbReference type="Pfam" id="PF00651">
    <property type="entry name" value="BTB"/>
    <property type="match status" value="1"/>
</dbReference>
<feature type="region of interest" description="Disordered" evidence="3">
    <location>
        <begin position="234"/>
        <end position="407"/>
    </location>
</feature>
<dbReference type="InterPro" id="IPR011333">
    <property type="entry name" value="SKP1/BTB/POZ_sf"/>
</dbReference>
<dbReference type="SUPFAM" id="SSF54695">
    <property type="entry name" value="POZ domain"/>
    <property type="match status" value="1"/>
</dbReference>
<evidence type="ECO:0000256" key="1">
    <source>
        <dbReference type="ARBA" id="ARBA00023242"/>
    </source>
</evidence>
<organism evidence="6 7">
    <name type="scientific">Penaeus vannamei</name>
    <name type="common">Whiteleg shrimp</name>
    <name type="synonym">Litopenaeus vannamei</name>
    <dbReference type="NCBI Taxonomy" id="6689"/>
    <lineage>
        <taxon>Eukaryota</taxon>
        <taxon>Metazoa</taxon>
        <taxon>Ecdysozoa</taxon>
        <taxon>Arthropoda</taxon>
        <taxon>Crustacea</taxon>
        <taxon>Multicrustacea</taxon>
        <taxon>Malacostraca</taxon>
        <taxon>Eumalacostraca</taxon>
        <taxon>Eucarida</taxon>
        <taxon>Decapoda</taxon>
        <taxon>Dendrobranchiata</taxon>
        <taxon>Penaeoidea</taxon>
        <taxon>Penaeidae</taxon>
        <taxon>Penaeus</taxon>
    </lineage>
</organism>
<dbReference type="GO" id="GO:0003006">
    <property type="term" value="P:developmental process involved in reproduction"/>
    <property type="evidence" value="ECO:0007669"/>
    <property type="project" value="UniProtKB-ARBA"/>
</dbReference>
<evidence type="ECO:0000313" key="6">
    <source>
        <dbReference type="EMBL" id="ROT66904.1"/>
    </source>
</evidence>
<dbReference type="Pfam" id="PF00096">
    <property type="entry name" value="zf-C2H2"/>
    <property type="match status" value="2"/>
</dbReference>
<feature type="compositionally biased region" description="Polar residues" evidence="3">
    <location>
        <begin position="368"/>
        <end position="383"/>
    </location>
</feature>
<dbReference type="SMART" id="SM00355">
    <property type="entry name" value="ZnF_C2H2"/>
    <property type="match status" value="3"/>
</dbReference>
<dbReference type="GO" id="GO:0048513">
    <property type="term" value="P:animal organ development"/>
    <property type="evidence" value="ECO:0007669"/>
    <property type="project" value="UniProtKB-ARBA"/>
</dbReference>
<keyword evidence="2" id="KW-0862">Zinc</keyword>
<name>A0A3R7MPP2_PENVA</name>
<dbReference type="InterPro" id="IPR013087">
    <property type="entry name" value="Znf_C2H2_type"/>
</dbReference>
<dbReference type="InterPro" id="IPR051095">
    <property type="entry name" value="Dros_DevTransReg"/>
</dbReference>
<dbReference type="CDD" id="cd18315">
    <property type="entry name" value="BTB_POZ_BAB-like"/>
    <property type="match status" value="1"/>
</dbReference>
<accession>A0A3R7MPP2</accession>
<feature type="compositionally biased region" description="Polar residues" evidence="3">
    <location>
        <begin position="200"/>
        <end position="215"/>
    </location>
</feature>
<keyword evidence="7" id="KW-1185">Reference proteome</keyword>
<dbReference type="GO" id="GO:0048666">
    <property type="term" value="P:neuron development"/>
    <property type="evidence" value="ECO:0007669"/>
    <property type="project" value="UniProtKB-ARBA"/>
</dbReference>
<protein>
    <submittedName>
        <fullName evidence="6">Broad complex</fullName>
    </submittedName>
</protein>
<dbReference type="Gene3D" id="3.30.710.10">
    <property type="entry name" value="Potassium Channel Kv1.1, Chain A"/>
    <property type="match status" value="1"/>
</dbReference>
<dbReference type="GO" id="GO:0008270">
    <property type="term" value="F:zinc ion binding"/>
    <property type="evidence" value="ECO:0007669"/>
    <property type="project" value="UniProtKB-KW"/>
</dbReference>
<dbReference type="Proteomes" id="UP000283509">
    <property type="component" value="Unassembled WGS sequence"/>
</dbReference>
<evidence type="ECO:0000256" key="2">
    <source>
        <dbReference type="PROSITE-ProRule" id="PRU00042"/>
    </source>
</evidence>
<dbReference type="InterPro" id="IPR036236">
    <property type="entry name" value="Znf_C2H2_sf"/>
</dbReference>
<dbReference type="InterPro" id="IPR000210">
    <property type="entry name" value="BTB/POZ_dom"/>
</dbReference>
<dbReference type="AlphaFoldDB" id="A0A3R7MPP2"/>
<dbReference type="PANTHER" id="PTHR23110">
    <property type="entry name" value="BTB DOMAIN TRANSCRIPTION FACTOR"/>
    <property type="match status" value="1"/>
</dbReference>
<feature type="domain" description="C2H2-type" evidence="5">
    <location>
        <begin position="510"/>
        <end position="537"/>
    </location>
</feature>
<reference evidence="6 7" key="2">
    <citation type="submission" date="2019-01" db="EMBL/GenBank/DDBJ databases">
        <title>The decoding of complex shrimp genome reveals the adaptation for benthos swimmer, frequently molting mechanism and breeding impact on genome.</title>
        <authorList>
            <person name="Sun Y."/>
            <person name="Gao Y."/>
            <person name="Yu Y."/>
        </authorList>
    </citation>
    <scope>NUCLEOTIDE SEQUENCE [LARGE SCALE GENOMIC DNA]</scope>
    <source>
        <tissue evidence="6">Muscle</tissue>
    </source>
</reference>
<evidence type="ECO:0000259" key="5">
    <source>
        <dbReference type="PROSITE" id="PS50157"/>
    </source>
</evidence>
<dbReference type="OrthoDB" id="9998363at2759"/>
<feature type="compositionally biased region" description="Basic and acidic residues" evidence="3">
    <location>
        <begin position="241"/>
        <end position="252"/>
    </location>
</feature>
<gene>
    <name evidence="6" type="ORF">C7M84_015030</name>
</gene>
<dbReference type="PROSITE" id="PS00028">
    <property type="entry name" value="ZINC_FINGER_C2H2_1"/>
    <property type="match status" value="3"/>
</dbReference>
<dbReference type="GO" id="GO:0005634">
    <property type="term" value="C:nucleus"/>
    <property type="evidence" value="ECO:0007669"/>
    <property type="project" value="TreeGrafter"/>
</dbReference>
<reference evidence="6 7" key="1">
    <citation type="submission" date="2018-04" db="EMBL/GenBank/DDBJ databases">
        <authorList>
            <person name="Zhang X."/>
            <person name="Yuan J."/>
            <person name="Li F."/>
            <person name="Xiang J."/>
        </authorList>
    </citation>
    <scope>NUCLEOTIDE SEQUENCE [LARGE SCALE GENOMIC DNA]</scope>
    <source>
        <tissue evidence="6">Muscle</tissue>
    </source>
</reference>
<feature type="compositionally biased region" description="Low complexity" evidence="3">
    <location>
        <begin position="302"/>
        <end position="311"/>
    </location>
</feature>
<dbReference type="PROSITE" id="PS50097">
    <property type="entry name" value="BTB"/>
    <property type="match status" value="1"/>
</dbReference>